<comment type="caution">
    <text evidence="1">The sequence shown here is derived from an EMBL/GenBank/DDBJ whole genome shotgun (WGS) entry which is preliminary data.</text>
</comment>
<dbReference type="AlphaFoldDB" id="A0A3R7I7N9"/>
<organism evidence="1 2">
    <name type="scientific">Paraburkholderia fungorum</name>
    <dbReference type="NCBI Taxonomy" id="134537"/>
    <lineage>
        <taxon>Bacteria</taxon>
        <taxon>Pseudomonadati</taxon>
        <taxon>Pseudomonadota</taxon>
        <taxon>Betaproteobacteria</taxon>
        <taxon>Burkholderiales</taxon>
        <taxon>Burkholderiaceae</taxon>
        <taxon>Paraburkholderia</taxon>
    </lineage>
</organism>
<protein>
    <recommendedName>
        <fullName evidence="3">Flagellar FliJ protein</fullName>
    </recommendedName>
</protein>
<evidence type="ECO:0008006" key="3">
    <source>
        <dbReference type="Google" id="ProtNLM"/>
    </source>
</evidence>
<dbReference type="OrthoDB" id="9114979at2"/>
<dbReference type="EMBL" id="MCAS01000031">
    <property type="protein sequence ID" value="RKF39088.1"/>
    <property type="molecule type" value="Genomic_DNA"/>
</dbReference>
<evidence type="ECO:0000313" key="1">
    <source>
        <dbReference type="EMBL" id="RKF39088.1"/>
    </source>
</evidence>
<reference evidence="1 2" key="1">
    <citation type="submission" date="2016-07" db="EMBL/GenBank/DDBJ databases">
        <title>Genome analysis of Burkholderia fungorum ES3-20.</title>
        <authorList>
            <person name="Xu D."/>
            <person name="Yao R."/>
            <person name="Zheng S."/>
        </authorList>
    </citation>
    <scope>NUCLEOTIDE SEQUENCE [LARGE SCALE GENOMIC DNA]</scope>
    <source>
        <strain evidence="1 2">ES3-20</strain>
    </source>
</reference>
<sequence length="143" mass="16517">MMRSAAQEADLWRLLARVRGLRVRRRLRVLAEARRRERGAAAAVAEKVAVLERHATARQHVLAFCRRDQRAGGQWHATLRAHDGQTPMLQQQLSDAQYAHARARHDVGEALRDWNVERIRHDDAKERWRAALARGARESREHG</sequence>
<dbReference type="Proteomes" id="UP000283709">
    <property type="component" value="Unassembled WGS sequence"/>
</dbReference>
<gene>
    <name evidence="1" type="ORF">BCY88_33560</name>
</gene>
<accession>A0A3R7I7N9</accession>
<name>A0A3R7I7N9_9BURK</name>
<evidence type="ECO:0000313" key="2">
    <source>
        <dbReference type="Proteomes" id="UP000283709"/>
    </source>
</evidence>
<proteinExistence type="predicted"/>